<keyword evidence="1" id="KW-1133">Transmembrane helix</keyword>
<reference evidence="2 3" key="1">
    <citation type="submission" date="2018-06" db="EMBL/GenBank/DDBJ databases">
        <title>Extensive metabolic versatility and redundancy in microbially diverse, dynamic hydrothermal sediments.</title>
        <authorList>
            <person name="Dombrowski N."/>
            <person name="Teske A."/>
            <person name="Baker B.J."/>
        </authorList>
    </citation>
    <scope>NUCLEOTIDE SEQUENCE [LARGE SCALE GENOMIC DNA]</scope>
    <source>
        <strain evidence="2">B20_G2</strain>
    </source>
</reference>
<evidence type="ECO:0000256" key="1">
    <source>
        <dbReference type="SAM" id="Phobius"/>
    </source>
</evidence>
<comment type="caution">
    <text evidence="2">The sequence shown here is derived from an EMBL/GenBank/DDBJ whole genome shotgun (WGS) entry which is preliminary data.</text>
</comment>
<feature type="transmembrane region" description="Helical" evidence="1">
    <location>
        <begin position="52"/>
        <end position="77"/>
    </location>
</feature>
<gene>
    <name evidence="2" type="ORF">DRJ26_02960</name>
</gene>
<protein>
    <submittedName>
        <fullName evidence="2">Uncharacterized protein</fullName>
    </submittedName>
</protein>
<dbReference type="EMBL" id="QMRA01000052">
    <property type="protein sequence ID" value="RLE53779.1"/>
    <property type="molecule type" value="Genomic_DNA"/>
</dbReference>
<feature type="transmembrane region" description="Helical" evidence="1">
    <location>
        <begin position="97"/>
        <end position="117"/>
    </location>
</feature>
<feature type="transmembrane region" description="Helical" evidence="1">
    <location>
        <begin position="129"/>
        <end position="148"/>
    </location>
</feature>
<proteinExistence type="predicted"/>
<dbReference type="Proteomes" id="UP000269499">
    <property type="component" value="Unassembled WGS sequence"/>
</dbReference>
<keyword evidence="1" id="KW-0812">Transmembrane</keyword>
<dbReference type="AlphaFoldDB" id="A0A497F379"/>
<name>A0A497F379_9CREN</name>
<sequence>MITDPIPIITPDKVVTYIVSNWQLMIIYVASSILVEALLFKLALGNTKLWKLIAIANAVSSPLTWFFAIIVALPFTYTAIINGLNPLSLLDWKVASIMYLAVYFSIFTIFSSIIEMLFVSAAKMEYKNFTSTAIVANFVSTAITLLLAST</sequence>
<evidence type="ECO:0000313" key="3">
    <source>
        <dbReference type="Proteomes" id="UP000269499"/>
    </source>
</evidence>
<accession>A0A497F379</accession>
<feature type="transmembrane region" description="Helical" evidence="1">
    <location>
        <begin position="22"/>
        <end position="40"/>
    </location>
</feature>
<evidence type="ECO:0000313" key="2">
    <source>
        <dbReference type="EMBL" id="RLE53779.1"/>
    </source>
</evidence>
<organism evidence="2 3">
    <name type="scientific">Thermoproteota archaeon</name>
    <dbReference type="NCBI Taxonomy" id="2056631"/>
    <lineage>
        <taxon>Archaea</taxon>
        <taxon>Thermoproteota</taxon>
    </lineage>
</organism>
<keyword evidence="1" id="KW-0472">Membrane</keyword>